<evidence type="ECO:0000256" key="1">
    <source>
        <dbReference type="SAM" id="MobiDB-lite"/>
    </source>
</evidence>
<keyword evidence="2" id="KW-0472">Membrane</keyword>
<dbReference type="Proteomes" id="UP001046870">
    <property type="component" value="Chromosome 15"/>
</dbReference>
<keyword evidence="2" id="KW-0812">Transmembrane</keyword>
<proteinExistence type="predicted"/>
<feature type="compositionally biased region" description="Polar residues" evidence="1">
    <location>
        <begin position="209"/>
        <end position="224"/>
    </location>
</feature>
<feature type="compositionally biased region" description="Basic and acidic residues" evidence="1">
    <location>
        <begin position="155"/>
        <end position="178"/>
    </location>
</feature>
<protein>
    <recommendedName>
        <fullName evidence="3">Ig-like domain-containing protein</fullName>
    </recommendedName>
</protein>
<feature type="region of interest" description="Disordered" evidence="1">
    <location>
        <begin position="102"/>
        <end position="133"/>
    </location>
</feature>
<keyword evidence="5" id="KW-1185">Reference proteome</keyword>
<feature type="compositionally biased region" description="Polar residues" evidence="1">
    <location>
        <begin position="232"/>
        <end position="249"/>
    </location>
</feature>
<dbReference type="InterPro" id="IPR013783">
    <property type="entry name" value="Ig-like_fold"/>
</dbReference>
<evidence type="ECO:0000313" key="4">
    <source>
        <dbReference type="EMBL" id="KAG7463646.1"/>
    </source>
</evidence>
<dbReference type="Gene3D" id="2.60.40.10">
    <property type="entry name" value="Immunoglobulins"/>
    <property type="match status" value="1"/>
</dbReference>
<dbReference type="PROSITE" id="PS50835">
    <property type="entry name" value="IG_LIKE"/>
    <property type="match status" value="1"/>
</dbReference>
<feature type="compositionally biased region" description="Basic and acidic residues" evidence="1">
    <location>
        <begin position="188"/>
        <end position="197"/>
    </location>
</feature>
<reference evidence="4" key="1">
    <citation type="submission" date="2021-01" db="EMBL/GenBank/DDBJ databases">
        <authorList>
            <person name="Zahm M."/>
            <person name="Roques C."/>
            <person name="Cabau C."/>
            <person name="Klopp C."/>
            <person name="Donnadieu C."/>
            <person name="Jouanno E."/>
            <person name="Lampietro C."/>
            <person name="Louis A."/>
            <person name="Herpin A."/>
            <person name="Echchiki A."/>
            <person name="Berthelot C."/>
            <person name="Parey E."/>
            <person name="Roest-Crollius H."/>
            <person name="Braasch I."/>
            <person name="Postlethwait J."/>
            <person name="Bobe J."/>
            <person name="Montfort J."/>
            <person name="Bouchez O."/>
            <person name="Begum T."/>
            <person name="Mejri S."/>
            <person name="Adams A."/>
            <person name="Chen W.-J."/>
            <person name="Guiguen Y."/>
        </authorList>
    </citation>
    <scope>NUCLEOTIDE SEQUENCE</scope>
    <source>
        <strain evidence="4">YG-15Mar2019-1</strain>
        <tissue evidence="4">Brain</tissue>
    </source>
</reference>
<feature type="transmembrane region" description="Helical" evidence="2">
    <location>
        <begin position="73"/>
        <end position="95"/>
    </location>
</feature>
<accession>A0A9D3PPB5</accession>
<dbReference type="InterPro" id="IPR007110">
    <property type="entry name" value="Ig-like_dom"/>
</dbReference>
<organism evidence="4 5">
    <name type="scientific">Megalops atlanticus</name>
    <name type="common">Tarpon</name>
    <name type="synonym">Clupea gigantea</name>
    <dbReference type="NCBI Taxonomy" id="7932"/>
    <lineage>
        <taxon>Eukaryota</taxon>
        <taxon>Metazoa</taxon>
        <taxon>Chordata</taxon>
        <taxon>Craniata</taxon>
        <taxon>Vertebrata</taxon>
        <taxon>Euteleostomi</taxon>
        <taxon>Actinopterygii</taxon>
        <taxon>Neopterygii</taxon>
        <taxon>Teleostei</taxon>
        <taxon>Elopiformes</taxon>
        <taxon>Megalopidae</taxon>
        <taxon>Megalops</taxon>
    </lineage>
</organism>
<comment type="caution">
    <text evidence="4">The sequence shown here is derived from an EMBL/GenBank/DDBJ whole genome shotgun (WGS) entry which is preliminary data.</text>
</comment>
<name>A0A9D3PPB5_MEGAT</name>
<feature type="region of interest" description="Disordered" evidence="1">
    <location>
        <begin position="146"/>
        <end position="262"/>
    </location>
</feature>
<dbReference type="AlphaFoldDB" id="A0A9D3PPB5"/>
<dbReference type="EMBL" id="JAFDVH010000015">
    <property type="protein sequence ID" value="KAG7463646.1"/>
    <property type="molecule type" value="Genomic_DNA"/>
</dbReference>
<dbReference type="OrthoDB" id="9427418at2759"/>
<evidence type="ECO:0000256" key="2">
    <source>
        <dbReference type="SAM" id="Phobius"/>
    </source>
</evidence>
<keyword evidence="2" id="KW-1133">Transmembrane helix</keyword>
<evidence type="ECO:0000259" key="3">
    <source>
        <dbReference type="PROSITE" id="PS50835"/>
    </source>
</evidence>
<sequence length="262" mass="29093">MVTLLCAGDLSPVTQYSWEGPDTQNQSGPELRLQREKSSDSVYTCVLNNPVSQSREDFNVQSCFPPGDDPPPVAAIVVCLLLLLIIIILGLFMYWKKYRKGRTGQRENPEAPSENEQLISSKHENKQNPGQGSVREKVHMFDAMSKGVFSPNKPSLEDEKTPLKAKDTMAEGRVRISQEESGSFAQDEGFHKTRVQNEGESSLLKFPHSTPSNGQGSVSVTTPPETGRGSVSDDQNSQHSEWRINSNTKYIGPGGRSSRWRR</sequence>
<gene>
    <name evidence="4" type="ORF">MATL_G00178790</name>
</gene>
<evidence type="ECO:0000313" key="5">
    <source>
        <dbReference type="Proteomes" id="UP001046870"/>
    </source>
</evidence>
<feature type="domain" description="Ig-like" evidence="3">
    <location>
        <begin position="1"/>
        <end position="61"/>
    </location>
</feature>